<dbReference type="PANTHER" id="PTHR11465:SF9">
    <property type="entry name" value="CATALASE"/>
    <property type="match status" value="1"/>
</dbReference>
<dbReference type="Pfam" id="PF06628">
    <property type="entry name" value="Catalase-rel"/>
    <property type="match status" value="1"/>
</dbReference>
<dbReference type="GO" id="GO:0020037">
    <property type="term" value="F:heme binding"/>
    <property type="evidence" value="ECO:0007669"/>
    <property type="project" value="InterPro"/>
</dbReference>
<dbReference type="CDD" id="cd08157">
    <property type="entry name" value="catalase_fungal"/>
    <property type="match status" value="1"/>
</dbReference>
<comment type="similarity">
    <text evidence="2 12">Belongs to the catalase family.</text>
</comment>
<name>A0A9W6YT71_AMBMO</name>
<comment type="catalytic activity">
    <reaction evidence="12">
        <text>2 H2O2 = O2 + 2 H2O</text>
        <dbReference type="Rhea" id="RHEA:20309"/>
        <dbReference type="ChEBI" id="CHEBI:15377"/>
        <dbReference type="ChEBI" id="CHEBI:15379"/>
        <dbReference type="ChEBI" id="CHEBI:16240"/>
        <dbReference type="EC" id="1.11.1.6"/>
    </reaction>
</comment>
<evidence type="ECO:0000256" key="2">
    <source>
        <dbReference type="ARBA" id="ARBA00005329"/>
    </source>
</evidence>
<dbReference type="InterPro" id="IPR011614">
    <property type="entry name" value="Catalase_core"/>
</dbReference>
<dbReference type="InterPro" id="IPR024711">
    <property type="entry name" value="Catalase_clade1/3"/>
</dbReference>
<dbReference type="GO" id="GO:0004096">
    <property type="term" value="F:catalase activity"/>
    <property type="evidence" value="ECO:0007669"/>
    <property type="project" value="UniProtKB-EC"/>
</dbReference>
<dbReference type="PROSITE" id="PS00438">
    <property type="entry name" value="CATALASE_2"/>
    <property type="match status" value="1"/>
</dbReference>
<dbReference type="InterPro" id="IPR024708">
    <property type="entry name" value="Catalase_AS"/>
</dbReference>
<evidence type="ECO:0000256" key="4">
    <source>
        <dbReference type="ARBA" id="ARBA00022617"/>
    </source>
</evidence>
<evidence type="ECO:0000313" key="16">
    <source>
        <dbReference type="Proteomes" id="UP001165063"/>
    </source>
</evidence>
<dbReference type="GO" id="GO:0042744">
    <property type="term" value="P:hydrogen peroxide catabolic process"/>
    <property type="evidence" value="ECO:0007669"/>
    <property type="project" value="UniProtKB-KW"/>
</dbReference>
<comment type="caution">
    <text evidence="15">The sequence shown here is derived from an EMBL/GenBank/DDBJ whole genome shotgun (WGS) entry which is preliminary data.</text>
</comment>
<sequence>MAIPPVVTTSNGCPVADPFSTQRIPVATKDYAHPQPPTGPLLLQDFRLIDSLAHFDRERIPERVVHAKGAGAFGEFEVTDDISDICSAKFLDTIGKKTKLVTRFSTVGGEKGSSDSARDPRGFAMKLYTEEGNLDLVYNNTPVFFIRDPTKFPHFIHTQKRNPATNCKDPNMFWDYLTANPESLHQVMYLFSERGTPASYRKMNGYSGHTYKWYNAKGEWHFVQVHFISRQGVVNLNNEEATKLSGEDPDFQTMDLFKSIENGDYPVWDCYIQTMTLEQAKKLPFSVYDLTKVWPHSDFPLRRFGKFTLNKNPENYFAQIEQVAFSPSHTIPSMQASNDPVLQSRLFSYPDTHRHRLGVNYDQIPVNCPLKSGSFAPQIRDGAMQVNGNLGSTPNYSGAYNCPASYQAPMKQSFNVPDEVYEGEVLPFSWLGGIISDYDYYQPGRFWEVLGKQNGEQEALVHNVAVHVAGADEHIRDRVYAYFSKANKVIGELIKKEVDSSLNCSGTSSPRL</sequence>
<evidence type="ECO:0000256" key="1">
    <source>
        <dbReference type="ARBA" id="ARBA00001971"/>
    </source>
</evidence>
<keyword evidence="6 12" id="KW-0560">Oxidoreductase</keyword>
<dbReference type="Proteomes" id="UP001165063">
    <property type="component" value="Unassembled WGS sequence"/>
</dbReference>
<keyword evidence="8 12" id="KW-0376">Hydrogen peroxide</keyword>
<dbReference type="PRINTS" id="PR00067">
    <property type="entry name" value="CATALASE"/>
</dbReference>
<evidence type="ECO:0000256" key="10">
    <source>
        <dbReference type="PIRSR" id="PIRSR038928-1"/>
    </source>
</evidence>
<keyword evidence="4 11" id="KW-0349">Heme</keyword>
<proteinExistence type="inferred from homology"/>
<dbReference type="GO" id="GO:0046872">
    <property type="term" value="F:metal ion binding"/>
    <property type="evidence" value="ECO:0007669"/>
    <property type="project" value="UniProtKB-KW"/>
</dbReference>
<dbReference type="EC" id="1.11.1.6" evidence="12"/>
<evidence type="ECO:0000256" key="13">
    <source>
        <dbReference type="RuleBase" id="RU004142"/>
    </source>
</evidence>
<feature type="active site" evidence="10">
    <location>
        <position position="139"/>
    </location>
</feature>
<dbReference type="Pfam" id="PF00199">
    <property type="entry name" value="Catalase"/>
    <property type="match status" value="1"/>
</dbReference>
<dbReference type="FunFam" id="2.40.180.10:FF:000001">
    <property type="entry name" value="Catalase"/>
    <property type="match status" value="1"/>
</dbReference>
<evidence type="ECO:0000256" key="5">
    <source>
        <dbReference type="ARBA" id="ARBA00022723"/>
    </source>
</evidence>
<dbReference type="OrthoDB" id="6880011at2759"/>
<evidence type="ECO:0000256" key="7">
    <source>
        <dbReference type="ARBA" id="ARBA00023004"/>
    </source>
</evidence>
<evidence type="ECO:0000259" key="14">
    <source>
        <dbReference type="SMART" id="SM01060"/>
    </source>
</evidence>
<evidence type="ECO:0000256" key="8">
    <source>
        <dbReference type="ARBA" id="ARBA00023324"/>
    </source>
</evidence>
<protein>
    <recommendedName>
        <fullName evidence="12">Catalase</fullName>
        <ecNumber evidence="12">1.11.1.6</ecNumber>
    </recommendedName>
</protein>
<feature type="binding site" description="axial binding residue" evidence="11">
    <location>
        <position position="349"/>
    </location>
    <ligand>
        <name>heme</name>
        <dbReference type="ChEBI" id="CHEBI:30413"/>
    </ligand>
    <ligandPart>
        <name>Fe</name>
        <dbReference type="ChEBI" id="CHEBI:18248"/>
    </ligandPart>
</feature>
<keyword evidence="5 11" id="KW-0479">Metal-binding</keyword>
<feature type="active site" evidence="10">
    <location>
        <position position="66"/>
    </location>
</feature>
<comment type="cofactor">
    <cofactor evidence="1 11">
        <name>heme</name>
        <dbReference type="ChEBI" id="CHEBI:30413"/>
    </cofactor>
</comment>
<dbReference type="GO" id="GO:0042542">
    <property type="term" value="P:response to hydrogen peroxide"/>
    <property type="evidence" value="ECO:0007669"/>
    <property type="project" value="TreeGrafter"/>
</dbReference>
<dbReference type="InterPro" id="IPR010582">
    <property type="entry name" value="Catalase_immune_responsive"/>
</dbReference>
<feature type="domain" description="Catalase core" evidence="14">
    <location>
        <begin position="8"/>
        <end position="404"/>
    </location>
</feature>
<comment type="function">
    <text evidence="9 13">Catalyzes the degradation of hydrogen peroxide (H(2)O(2)) generated by peroxisomal oxidases to water and oxygen, thereby protecting cells from the toxic effects of hydrogen peroxide.</text>
</comment>
<dbReference type="PIRSF" id="PIRSF038928">
    <property type="entry name" value="Catalase_clade1-3"/>
    <property type="match status" value="1"/>
</dbReference>
<evidence type="ECO:0000256" key="9">
    <source>
        <dbReference type="ARBA" id="ARBA00044729"/>
    </source>
</evidence>
<dbReference type="GO" id="GO:0005777">
    <property type="term" value="C:peroxisome"/>
    <property type="evidence" value="ECO:0007669"/>
    <property type="project" value="TreeGrafter"/>
</dbReference>
<dbReference type="SUPFAM" id="SSF56634">
    <property type="entry name" value="Heme-dependent catalase-like"/>
    <property type="match status" value="1"/>
</dbReference>
<dbReference type="PROSITE" id="PS00437">
    <property type="entry name" value="CATALASE_1"/>
    <property type="match status" value="1"/>
</dbReference>
<keyword evidence="7 11" id="KW-0408">Iron</keyword>
<dbReference type="SMART" id="SM01060">
    <property type="entry name" value="Catalase"/>
    <property type="match status" value="1"/>
</dbReference>
<keyword evidence="3 12" id="KW-0575">Peroxidase</keyword>
<evidence type="ECO:0000256" key="12">
    <source>
        <dbReference type="RuleBase" id="RU000498"/>
    </source>
</evidence>
<evidence type="ECO:0000256" key="6">
    <source>
        <dbReference type="ARBA" id="ARBA00023002"/>
    </source>
</evidence>
<evidence type="ECO:0000256" key="11">
    <source>
        <dbReference type="PIRSR" id="PIRSR038928-2"/>
    </source>
</evidence>
<dbReference type="InterPro" id="IPR002226">
    <property type="entry name" value="Catalase_haem_BS"/>
</dbReference>
<evidence type="ECO:0000256" key="3">
    <source>
        <dbReference type="ARBA" id="ARBA00022559"/>
    </source>
</evidence>
<dbReference type="PANTHER" id="PTHR11465">
    <property type="entry name" value="CATALASE"/>
    <property type="match status" value="1"/>
</dbReference>
<dbReference type="EMBL" id="BSXU01000446">
    <property type="protein sequence ID" value="GMG20709.1"/>
    <property type="molecule type" value="Genomic_DNA"/>
</dbReference>
<reference evidence="15" key="1">
    <citation type="submission" date="2023-04" db="EMBL/GenBank/DDBJ databases">
        <title>Ambrosiozyma monospora NBRC 1965.</title>
        <authorList>
            <person name="Ichikawa N."/>
            <person name="Sato H."/>
            <person name="Tonouchi N."/>
        </authorList>
    </citation>
    <scope>NUCLEOTIDE SEQUENCE</scope>
    <source>
        <strain evidence="15">NBRC 1965</strain>
    </source>
</reference>
<keyword evidence="16" id="KW-1185">Reference proteome</keyword>
<dbReference type="InterPro" id="IPR020835">
    <property type="entry name" value="Catalase_sf"/>
</dbReference>
<gene>
    <name evidence="15" type="ORF">Amon01_000143500</name>
</gene>
<dbReference type="PROSITE" id="PS51402">
    <property type="entry name" value="CATALASE_3"/>
    <property type="match status" value="1"/>
</dbReference>
<evidence type="ECO:0000313" key="15">
    <source>
        <dbReference type="EMBL" id="GMG20709.1"/>
    </source>
</evidence>
<organism evidence="15 16">
    <name type="scientific">Ambrosiozyma monospora</name>
    <name type="common">Yeast</name>
    <name type="synonym">Endomycopsis monosporus</name>
    <dbReference type="NCBI Taxonomy" id="43982"/>
    <lineage>
        <taxon>Eukaryota</taxon>
        <taxon>Fungi</taxon>
        <taxon>Dikarya</taxon>
        <taxon>Ascomycota</taxon>
        <taxon>Saccharomycotina</taxon>
        <taxon>Pichiomycetes</taxon>
        <taxon>Pichiales</taxon>
        <taxon>Pichiaceae</taxon>
        <taxon>Ambrosiozyma</taxon>
    </lineage>
</organism>
<dbReference type="InterPro" id="IPR018028">
    <property type="entry name" value="Catalase"/>
</dbReference>
<accession>A0A9W6YT71</accession>
<dbReference type="Gene3D" id="2.40.180.10">
    <property type="entry name" value="Catalase core domain"/>
    <property type="match status" value="1"/>
</dbReference>
<dbReference type="AlphaFoldDB" id="A0A9W6YT71"/>
<dbReference type="GO" id="GO:0005739">
    <property type="term" value="C:mitochondrion"/>
    <property type="evidence" value="ECO:0007669"/>
    <property type="project" value="TreeGrafter"/>
</dbReference>